<evidence type="ECO:0000256" key="1">
    <source>
        <dbReference type="SAM" id="MobiDB-lite"/>
    </source>
</evidence>
<evidence type="ECO:0000313" key="3">
    <source>
        <dbReference type="EMBL" id="PNW71078.1"/>
    </source>
</evidence>
<organism evidence="3 4">
    <name type="scientific">Chlamydomonas reinhardtii</name>
    <name type="common">Chlamydomonas smithii</name>
    <dbReference type="NCBI Taxonomy" id="3055"/>
    <lineage>
        <taxon>Eukaryota</taxon>
        <taxon>Viridiplantae</taxon>
        <taxon>Chlorophyta</taxon>
        <taxon>core chlorophytes</taxon>
        <taxon>Chlorophyceae</taxon>
        <taxon>CS clade</taxon>
        <taxon>Chlamydomonadales</taxon>
        <taxon>Chlamydomonadaceae</taxon>
        <taxon>Chlamydomonas</taxon>
    </lineage>
</organism>
<dbReference type="PANTHER" id="PTHR12136:SF41">
    <property type="entry name" value="PLECKSTRIN HOMOLOGY (PH) AND LIPID-BINDING START DOMAINS-CONTAINING PROTEIN"/>
    <property type="match status" value="1"/>
</dbReference>
<dbReference type="Gene3D" id="3.30.530.20">
    <property type="match status" value="1"/>
</dbReference>
<dbReference type="InParanoid" id="A0A2K3CS36"/>
<feature type="compositionally biased region" description="Low complexity" evidence="1">
    <location>
        <begin position="168"/>
        <end position="192"/>
    </location>
</feature>
<dbReference type="KEGG" id="cre:CHLRE_17g745697v5"/>
<accession>A0A2K3CS36</accession>
<dbReference type="RefSeq" id="XP_042915200.1">
    <property type="nucleotide sequence ID" value="XM_043072741.1"/>
</dbReference>
<dbReference type="PANTHER" id="PTHR12136">
    <property type="entry name" value="ENHANCED DISEASE RESISTANCE-RELATED"/>
    <property type="match status" value="1"/>
</dbReference>
<dbReference type="ExpressionAtlas" id="A0A2K3CS36">
    <property type="expression patterns" value="baseline"/>
</dbReference>
<name>A0A2K3CS36_CHLRE</name>
<dbReference type="Gramene" id="PNW71078">
    <property type="protein sequence ID" value="PNW71078"/>
    <property type="gene ID" value="CHLRE_17g745697v5"/>
</dbReference>
<dbReference type="InterPro" id="IPR023393">
    <property type="entry name" value="START-like_dom_sf"/>
</dbReference>
<feature type="compositionally biased region" description="Low complexity" evidence="1">
    <location>
        <begin position="243"/>
        <end position="255"/>
    </location>
</feature>
<dbReference type="OrthoDB" id="9970435at2759"/>
<keyword evidence="4" id="KW-1185">Reference proteome</keyword>
<dbReference type="GeneID" id="5729153"/>
<proteinExistence type="predicted"/>
<dbReference type="SUPFAM" id="SSF55961">
    <property type="entry name" value="Bet v1-like"/>
    <property type="match status" value="1"/>
</dbReference>
<evidence type="ECO:0000313" key="4">
    <source>
        <dbReference type="Proteomes" id="UP000006906"/>
    </source>
</evidence>
<dbReference type="InterPro" id="IPR045096">
    <property type="entry name" value="EDR2-like"/>
</dbReference>
<dbReference type="Proteomes" id="UP000006906">
    <property type="component" value="Chromosome 17"/>
</dbReference>
<dbReference type="AlphaFoldDB" id="A0A2K3CS36"/>
<evidence type="ECO:0000259" key="2">
    <source>
        <dbReference type="Pfam" id="PF07059"/>
    </source>
</evidence>
<dbReference type="InterPro" id="IPR009769">
    <property type="entry name" value="EDR2_C"/>
</dbReference>
<feature type="region of interest" description="Disordered" evidence="1">
    <location>
        <begin position="168"/>
        <end position="211"/>
    </location>
</feature>
<dbReference type="EMBL" id="CM008978">
    <property type="protein sequence ID" value="PNW71078.1"/>
    <property type="molecule type" value="Genomic_DNA"/>
</dbReference>
<gene>
    <name evidence="3" type="ORF">CHLRE_17g745697v5</name>
</gene>
<feature type="domain" description="Protein ENHANCED DISEASE RESISTANCE 2 C-terminal" evidence="2">
    <location>
        <begin position="672"/>
        <end position="900"/>
    </location>
</feature>
<dbReference type="Pfam" id="PF07059">
    <property type="entry name" value="EDR2_C"/>
    <property type="match status" value="1"/>
</dbReference>
<protein>
    <recommendedName>
        <fullName evidence="2">Protein ENHANCED DISEASE RESISTANCE 2 C-terminal domain-containing protein</fullName>
    </recommendedName>
</protein>
<feature type="compositionally biased region" description="Acidic residues" evidence="1">
    <location>
        <begin position="256"/>
        <end position="285"/>
    </location>
</feature>
<sequence length="925" mass="97211">MSGDDPETSFHFQAVQQPRWTRAESLGDAANLVLEGKAYKGTRTGLVVERLVGLYQDRCTTYHDPVSKADARTWLLDRNCVVKPPTAGELAPKQRGVRPKGKWAITAAVQGVDTYIDLYEFTIDWPASWAASGYTTLDLGFSEREEAVRWHDAVTGVLAALAAKKGKAPGASGRKASAGVTDLGTTSTPPGGLAAGAGSGPGLASTSMPVTAGGRSNSMAAPFANTAAAAAAAGSASTRGPPDAKSPASATLAAAADDDDDDDIDAWAEPGDSEDGEYSEDEEGGADGAADGVRWVPYRQTNGVAIYRHSGGDDPQDAGGEYMVSCVIRGRPQRVADALLRLRANTTILGPAEAAEVLQPADKETGMGREVVRLVLTATGSAGFFCAPREVILESMRKEEEDGVIVVMFKSVDLPHEASSQSGGKQQHLYGRGLYRRPVRGSVAGGYTIAGLKGKGTHSEESLVTCIIKIDLGGVCADKSWARPLVALAGWTDAFLERILMSVTLLRDEVEQRRFTVQPFKMVSSAKARFNEDGAFVGSLQAAARAQAAGLLTSYISVTGPAGVPPAAGPTPSASSTTAAALRPAARMQSLRVGSETTAATAAAAATIARAATRRIQSITEGDEAAGEGAAAGGDGQAPGALFTVLDIAWIQSLASMPRKHWSEIHIRGTDAPFVVRGPTYLKDRKKVPAGPPAFRLGAMEMVKLPAPGTAVGGAKEGTPGVVQHVARFIKSIREGGAPFSVIINLVLPGSPLLGLVTVFCCDKHPSILGSPPQNPMDEPHDWQPFDFMLHKFVYGTDEERNKTLKLIPHIASGSWMIKQSVGTTPVILGKALKVSYHCTPTYIEVDIDISANSVANYVTGMVRGATSSLVVDLGFVLEGQAPWELPECLLGCFRLANLDCNKAAVDLDWSTEIPLTGCPEELKK</sequence>
<reference evidence="3 4" key="1">
    <citation type="journal article" date="2007" name="Science">
        <title>The Chlamydomonas genome reveals the evolution of key animal and plant functions.</title>
        <authorList>
            <person name="Merchant S.S."/>
            <person name="Prochnik S.E."/>
            <person name="Vallon O."/>
            <person name="Harris E.H."/>
            <person name="Karpowicz S.J."/>
            <person name="Witman G.B."/>
            <person name="Terry A."/>
            <person name="Salamov A."/>
            <person name="Fritz-Laylin L.K."/>
            <person name="Marechal-Drouard L."/>
            <person name="Marshall W.F."/>
            <person name="Qu L.H."/>
            <person name="Nelson D.R."/>
            <person name="Sanderfoot A.A."/>
            <person name="Spalding M.H."/>
            <person name="Kapitonov V.V."/>
            <person name="Ren Q."/>
            <person name="Ferris P."/>
            <person name="Lindquist E."/>
            <person name="Shapiro H."/>
            <person name="Lucas S.M."/>
            <person name="Grimwood J."/>
            <person name="Schmutz J."/>
            <person name="Cardol P."/>
            <person name="Cerutti H."/>
            <person name="Chanfreau G."/>
            <person name="Chen C.L."/>
            <person name="Cognat V."/>
            <person name="Croft M.T."/>
            <person name="Dent R."/>
            <person name="Dutcher S."/>
            <person name="Fernandez E."/>
            <person name="Fukuzawa H."/>
            <person name="Gonzalez-Ballester D."/>
            <person name="Gonzalez-Halphen D."/>
            <person name="Hallmann A."/>
            <person name="Hanikenne M."/>
            <person name="Hippler M."/>
            <person name="Inwood W."/>
            <person name="Jabbari K."/>
            <person name="Kalanon M."/>
            <person name="Kuras R."/>
            <person name="Lefebvre P.A."/>
            <person name="Lemaire S.D."/>
            <person name="Lobanov A.V."/>
            <person name="Lohr M."/>
            <person name="Manuell A."/>
            <person name="Meier I."/>
            <person name="Mets L."/>
            <person name="Mittag M."/>
            <person name="Mittelmeier T."/>
            <person name="Moroney J.V."/>
            <person name="Moseley J."/>
            <person name="Napoli C."/>
            <person name="Nedelcu A.M."/>
            <person name="Niyogi K."/>
            <person name="Novoselov S.V."/>
            <person name="Paulsen I.T."/>
            <person name="Pazour G."/>
            <person name="Purton S."/>
            <person name="Ral J.P."/>
            <person name="Riano-Pachon D.M."/>
            <person name="Riekhof W."/>
            <person name="Rymarquis L."/>
            <person name="Schroda M."/>
            <person name="Stern D."/>
            <person name="Umen J."/>
            <person name="Willows R."/>
            <person name="Wilson N."/>
            <person name="Zimmer S.L."/>
            <person name="Allmer J."/>
            <person name="Balk J."/>
            <person name="Bisova K."/>
            <person name="Chen C.J."/>
            <person name="Elias M."/>
            <person name="Gendler K."/>
            <person name="Hauser C."/>
            <person name="Lamb M.R."/>
            <person name="Ledford H."/>
            <person name="Long J.C."/>
            <person name="Minagawa J."/>
            <person name="Page M.D."/>
            <person name="Pan J."/>
            <person name="Pootakham W."/>
            <person name="Roje S."/>
            <person name="Rose A."/>
            <person name="Stahlberg E."/>
            <person name="Terauchi A.M."/>
            <person name="Yang P."/>
            <person name="Ball S."/>
            <person name="Bowler C."/>
            <person name="Dieckmann C.L."/>
            <person name="Gladyshev V.N."/>
            <person name="Green P."/>
            <person name="Jorgensen R."/>
            <person name="Mayfield S."/>
            <person name="Mueller-Roeber B."/>
            <person name="Rajamani S."/>
            <person name="Sayre R.T."/>
            <person name="Brokstein P."/>
            <person name="Dubchak I."/>
            <person name="Goodstein D."/>
            <person name="Hornick L."/>
            <person name="Huang Y.W."/>
            <person name="Jhaveri J."/>
            <person name="Luo Y."/>
            <person name="Martinez D."/>
            <person name="Ngau W.C."/>
            <person name="Otillar B."/>
            <person name="Poliakov A."/>
            <person name="Porter A."/>
            <person name="Szajkowski L."/>
            <person name="Werner G."/>
            <person name="Zhou K."/>
            <person name="Grigoriev I.V."/>
            <person name="Rokhsar D.S."/>
            <person name="Grossman A.R."/>
        </authorList>
    </citation>
    <scope>NUCLEOTIDE SEQUENCE [LARGE SCALE GENOMIC DNA]</scope>
    <source>
        <strain evidence="4">CC-503</strain>
    </source>
</reference>
<feature type="region of interest" description="Disordered" evidence="1">
    <location>
        <begin position="234"/>
        <end position="292"/>
    </location>
</feature>